<accession>A0A0E0ETY4</accession>
<evidence type="ECO:0000313" key="1">
    <source>
        <dbReference type="EnsemblPlants" id="OMERI09G12420.1"/>
    </source>
</evidence>
<dbReference type="Gramene" id="OMERI09G12420.1">
    <property type="protein sequence ID" value="OMERI09G12420.1"/>
    <property type="gene ID" value="OMERI09G12420"/>
</dbReference>
<sequence>MVPLPSRSPSLISAHGPSVLLPWRSVAKWSSSATRSHTKLFALRPLPTASCHTVSPRRTLPFASMYASWYHSDAADWFPNRWNAISAASISASPSPSPCPSLQIIGLPDDGRQKCSAAALKSGIGTELAFLSWRWRSSAAT</sequence>
<evidence type="ECO:0000313" key="2">
    <source>
        <dbReference type="Proteomes" id="UP000008021"/>
    </source>
</evidence>
<dbReference type="HOGENOM" id="CLU_1828404_0_0_1"/>
<dbReference type="Proteomes" id="UP000008021">
    <property type="component" value="Chromosome 9"/>
</dbReference>
<proteinExistence type="predicted"/>
<dbReference type="AlphaFoldDB" id="A0A0E0ETY4"/>
<protein>
    <submittedName>
        <fullName evidence="1">Uncharacterized protein</fullName>
    </submittedName>
</protein>
<reference evidence="1" key="2">
    <citation type="submission" date="2018-05" db="EMBL/GenBank/DDBJ databases">
        <title>OmerRS3 (Oryza meridionalis Reference Sequence Version 3).</title>
        <authorList>
            <person name="Zhang J."/>
            <person name="Kudrna D."/>
            <person name="Lee S."/>
            <person name="Talag J."/>
            <person name="Welchert J."/>
            <person name="Wing R.A."/>
        </authorList>
    </citation>
    <scope>NUCLEOTIDE SEQUENCE [LARGE SCALE GENOMIC DNA]</scope>
    <source>
        <strain evidence="1">cv. OR44</strain>
    </source>
</reference>
<reference evidence="1" key="1">
    <citation type="submission" date="2015-04" db="UniProtKB">
        <authorList>
            <consortium name="EnsemblPlants"/>
        </authorList>
    </citation>
    <scope>IDENTIFICATION</scope>
</reference>
<dbReference type="EnsemblPlants" id="OMERI09G12420.1">
    <property type="protein sequence ID" value="OMERI09G12420.1"/>
    <property type="gene ID" value="OMERI09G12420"/>
</dbReference>
<organism evidence="1">
    <name type="scientific">Oryza meridionalis</name>
    <dbReference type="NCBI Taxonomy" id="40149"/>
    <lineage>
        <taxon>Eukaryota</taxon>
        <taxon>Viridiplantae</taxon>
        <taxon>Streptophyta</taxon>
        <taxon>Embryophyta</taxon>
        <taxon>Tracheophyta</taxon>
        <taxon>Spermatophyta</taxon>
        <taxon>Magnoliopsida</taxon>
        <taxon>Liliopsida</taxon>
        <taxon>Poales</taxon>
        <taxon>Poaceae</taxon>
        <taxon>BOP clade</taxon>
        <taxon>Oryzoideae</taxon>
        <taxon>Oryzeae</taxon>
        <taxon>Oryzinae</taxon>
        <taxon>Oryza</taxon>
    </lineage>
</organism>
<keyword evidence="2" id="KW-1185">Reference proteome</keyword>
<name>A0A0E0ETY4_9ORYZ</name>